<evidence type="ECO:0000256" key="7">
    <source>
        <dbReference type="ARBA" id="ARBA00023136"/>
    </source>
</evidence>
<feature type="transmembrane region" description="Helical" evidence="10">
    <location>
        <begin position="227"/>
        <end position="245"/>
    </location>
</feature>
<comment type="subcellular location">
    <subcellularLocation>
        <location evidence="1">Endomembrane system</location>
        <topology evidence="1">Multi-pass membrane protein</topology>
    </subcellularLocation>
</comment>
<dbReference type="InterPro" id="IPR000832">
    <property type="entry name" value="GPCR_2_secretin-like"/>
</dbReference>
<feature type="transmembrane region" description="Helical" evidence="10">
    <location>
        <begin position="438"/>
        <end position="458"/>
    </location>
</feature>
<dbReference type="GO" id="GO:0012505">
    <property type="term" value="C:endomembrane system"/>
    <property type="evidence" value="ECO:0007669"/>
    <property type="project" value="UniProtKB-SubCell"/>
</dbReference>
<dbReference type="GO" id="GO:0005886">
    <property type="term" value="C:plasma membrane"/>
    <property type="evidence" value="ECO:0007669"/>
    <property type="project" value="TreeGrafter"/>
</dbReference>
<dbReference type="SUPFAM" id="SSF81321">
    <property type="entry name" value="Family A G protein-coupled receptor-like"/>
    <property type="match status" value="1"/>
</dbReference>
<feature type="transmembrane region" description="Helical" evidence="10">
    <location>
        <begin position="301"/>
        <end position="322"/>
    </location>
</feature>
<dbReference type="Gene3D" id="1.20.1070.10">
    <property type="entry name" value="Rhodopsin 7-helix transmembrane proteins"/>
    <property type="match status" value="1"/>
</dbReference>
<evidence type="ECO:0000256" key="6">
    <source>
        <dbReference type="ARBA" id="ARBA00023040"/>
    </source>
</evidence>
<evidence type="ECO:0000256" key="10">
    <source>
        <dbReference type="SAM" id="Phobius"/>
    </source>
</evidence>
<feature type="transmembrane region" description="Helical" evidence="10">
    <location>
        <begin position="352"/>
        <end position="375"/>
    </location>
</feature>
<evidence type="ECO:0000256" key="5">
    <source>
        <dbReference type="ARBA" id="ARBA00022989"/>
    </source>
</evidence>
<keyword evidence="9" id="KW-0807">Transducer</keyword>
<dbReference type="PROSITE" id="PS50261">
    <property type="entry name" value="G_PROTEIN_RECEP_F2_4"/>
    <property type="match status" value="1"/>
</dbReference>
<dbReference type="OrthoDB" id="6134459at2759"/>
<dbReference type="PANTHER" id="PTHR47154">
    <property type="entry name" value="G-PROTEIN COUPLED RECEPTOR MTH-RELATED"/>
    <property type="match status" value="1"/>
</dbReference>
<keyword evidence="5 10" id="KW-1133">Transmembrane helix</keyword>
<dbReference type="Proteomes" id="UP000801492">
    <property type="component" value="Unassembled WGS sequence"/>
</dbReference>
<feature type="chain" id="PRO_5035454252" description="G-protein coupled receptors family 2 profile 2 domain-containing protein" evidence="11">
    <location>
        <begin position="23"/>
        <end position="493"/>
    </location>
</feature>
<keyword evidence="7 10" id="KW-0472">Membrane</keyword>
<feature type="transmembrane region" description="Helical" evidence="10">
    <location>
        <begin position="257"/>
        <end position="280"/>
    </location>
</feature>
<evidence type="ECO:0000256" key="4">
    <source>
        <dbReference type="ARBA" id="ARBA00022729"/>
    </source>
</evidence>
<feature type="signal peptide" evidence="11">
    <location>
        <begin position="1"/>
        <end position="22"/>
    </location>
</feature>
<evidence type="ECO:0000256" key="11">
    <source>
        <dbReference type="SAM" id="SignalP"/>
    </source>
</evidence>
<evidence type="ECO:0000259" key="12">
    <source>
        <dbReference type="PROSITE" id="PS50261"/>
    </source>
</evidence>
<dbReference type="EMBL" id="VTPC01002750">
    <property type="protein sequence ID" value="KAF2899564.1"/>
    <property type="molecule type" value="Genomic_DNA"/>
</dbReference>
<evidence type="ECO:0000256" key="9">
    <source>
        <dbReference type="ARBA" id="ARBA00023224"/>
    </source>
</evidence>
<dbReference type="InterPro" id="IPR023311">
    <property type="entry name" value="Methusela_ecto_dom_2"/>
</dbReference>
<comment type="similarity">
    <text evidence="2">Belongs to the G-protein coupled receptor 2 family. Mth subfamily.</text>
</comment>
<reference evidence="13" key="1">
    <citation type="submission" date="2019-08" db="EMBL/GenBank/DDBJ databases">
        <title>The genome of the North American firefly Photinus pyralis.</title>
        <authorList>
            <consortium name="Photinus pyralis genome working group"/>
            <person name="Fallon T.R."/>
            <person name="Sander Lower S.E."/>
            <person name="Weng J.-K."/>
        </authorList>
    </citation>
    <scope>NUCLEOTIDE SEQUENCE</scope>
    <source>
        <strain evidence="13">TRF0915ILg1</strain>
        <tissue evidence="13">Whole body</tissue>
    </source>
</reference>
<keyword evidence="4 11" id="KW-0732">Signal</keyword>
<dbReference type="GO" id="GO:0007166">
    <property type="term" value="P:cell surface receptor signaling pathway"/>
    <property type="evidence" value="ECO:0007669"/>
    <property type="project" value="InterPro"/>
</dbReference>
<name>A0A8K0GH21_IGNLU</name>
<dbReference type="InterPro" id="IPR051384">
    <property type="entry name" value="Mth_GPCR"/>
</dbReference>
<dbReference type="SUPFAM" id="SSF63877">
    <property type="entry name" value="Methuselah ectodomain"/>
    <property type="match status" value="1"/>
</dbReference>
<evidence type="ECO:0000313" key="13">
    <source>
        <dbReference type="EMBL" id="KAF2899564.1"/>
    </source>
</evidence>
<dbReference type="CDD" id="cd15039">
    <property type="entry name" value="7tmB3_Methuselah-like"/>
    <property type="match status" value="1"/>
</dbReference>
<sequence length="493" mass="57546">MKCVAYYFSALLLIILFKSVLNICEPPWVEQRENASYPVLSVVYKRPDANECGCVSNNITKNYFCVRKCCQKNYILKDYTCVFDENNTFTEYPIPIYFNKKDVAVRNLNEMNILSGMIACKGNKSVEFATYRVSDVFPEDAVITKKDGKLWIIEENWYYNYDRYCIEYSEEYKASAYICELEYVEDLNFGDRLSFIGTMISLPFLLVTFVVYAVIPQRSLHGTCLMCYVFVLFMAYFLLSFSYFYTGEITFTTCRVMGMVTLFCFISSIFWMNVMSYDMYSKFKGSRGFSVSNKSKRRKRFALYSAYAWGVPLLLIILIITLSRTVKPNVWYDPGIRGEECFLRDGIPELLYFYGPLAILITANIVMFIMTAIRIKKLQNDTKMLTRKGSKKHSSKGDDQYRFSLYIKLLFAMGINWSVEIISWILNWQVQNVPPAVWYLTDFCNAAYGVVIFFIFVFKKSIWKLLKKRYYMITGKTPLETTETTTINTTSKP</sequence>
<protein>
    <recommendedName>
        <fullName evidence="12">G-protein coupled receptors family 2 profile 2 domain-containing protein</fullName>
    </recommendedName>
</protein>
<feature type="transmembrane region" description="Helical" evidence="10">
    <location>
        <begin position="405"/>
        <end position="426"/>
    </location>
</feature>
<organism evidence="13 14">
    <name type="scientific">Ignelater luminosus</name>
    <name type="common">Cucubano</name>
    <name type="synonym">Pyrophorus luminosus</name>
    <dbReference type="NCBI Taxonomy" id="2038154"/>
    <lineage>
        <taxon>Eukaryota</taxon>
        <taxon>Metazoa</taxon>
        <taxon>Ecdysozoa</taxon>
        <taxon>Arthropoda</taxon>
        <taxon>Hexapoda</taxon>
        <taxon>Insecta</taxon>
        <taxon>Pterygota</taxon>
        <taxon>Neoptera</taxon>
        <taxon>Endopterygota</taxon>
        <taxon>Coleoptera</taxon>
        <taxon>Polyphaga</taxon>
        <taxon>Elateriformia</taxon>
        <taxon>Elateroidea</taxon>
        <taxon>Elateridae</taxon>
        <taxon>Agrypninae</taxon>
        <taxon>Pyrophorini</taxon>
        <taxon>Ignelater</taxon>
    </lineage>
</organism>
<keyword evidence="3 10" id="KW-0812">Transmembrane</keyword>
<keyword evidence="6" id="KW-0297">G-protein coupled receptor</keyword>
<dbReference type="Gene3D" id="2.170.180.11">
    <property type="entry name" value="Methuselah ectodomain, domain 2"/>
    <property type="match status" value="1"/>
</dbReference>
<comment type="caution">
    <text evidence="13">The sequence shown here is derived from an EMBL/GenBank/DDBJ whole genome shotgun (WGS) entry which is preliminary data.</text>
</comment>
<dbReference type="Pfam" id="PF00002">
    <property type="entry name" value="7tm_2"/>
    <property type="match status" value="1"/>
</dbReference>
<accession>A0A8K0GH21</accession>
<evidence type="ECO:0000256" key="8">
    <source>
        <dbReference type="ARBA" id="ARBA00023170"/>
    </source>
</evidence>
<keyword evidence="14" id="KW-1185">Reference proteome</keyword>
<dbReference type="InterPro" id="IPR017981">
    <property type="entry name" value="GPCR_2-like_7TM"/>
</dbReference>
<keyword evidence="8" id="KW-0675">Receptor</keyword>
<gene>
    <name evidence="13" type="ORF">ILUMI_06614</name>
</gene>
<feature type="transmembrane region" description="Helical" evidence="10">
    <location>
        <begin position="193"/>
        <end position="215"/>
    </location>
</feature>
<evidence type="ECO:0000256" key="3">
    <source>
        <dbReference type="ARBA" id="ARBA00022692"/>
    </source>
</evidence>
<dbReference type="GO" id="GO:0008528">
    <property type="term" value="F:G protein-coupled peptide receptor activity"/>
    <property type="evidence" value="ECO:0007669"/>
    <property type="project" value="TreeGrafter"/>
</dbReference>
<dbReference type="AlphaFoldDB" id="A0A8K0GH21"/>
<dbReference type="PANTHER" id="PTHR47154:SF2">
    <property type="entry name" value="G-PROTEIN COUPLED RECEPTOR MTH-RELATED"/>
    <property type="match status" value="1"/>
</dbReference>
<evidence type="ECO:0000256" key="2">
    <source>
        <dbReference type="ARBA" id="ARBA00008979"/>
    </source>
</evidence>
<proteinExistence type="inferred from homology"/>
<evidence type="ECO:0000313" key="14">
    <source>
        <dbReference type="Proteomes" id="UP000801492"/>
    </source>
</evidence>
<evidence type="ECO:0000256" key="1">
    <source>
        <dbReference type="ARBA" id="ARBA00004127"/>
    </source>
</evidence>
<dbReference type="InterPro" id="IPR036272">
    <property type="entry name" value="Methuselah_N_sf"/>
</dbReference>
<feature type="domain" description="G-protein coupled receptors family 2 profile 2" evidence="12">
    <location>
        <begin position="190"/>
        <end position="460"/>
    </location>
</feature>